<evidence type="ECO:0000313" key="2">
    <source>
        <dbReference type="Proteomes" id="UP000281521"/>
    </source>
</evidence>
<gene>
    <name evidence="1" type="ORF">BANRA_05660</name>
</gene>
<proteinExistence type="predicted"/>
<dbReference type="AlphaFoldDB" id="A0A372HMD3"/>
<reference evidence="1 2" key="1">
    <citation type="submission" date="2018-10" db="EMBL/GenBank/DDBJ databases">
        <authorList>
            <person name="Noll B N."/>
        </authorList>
    </citation>
    <scope>NUCLEOTIDE SEQUENCE [LARGE SCALE GENOMIC DNA]</scope>
    <source>
        <strain evidence="1">Ecoli022</strain>
    </source>
</reference>
<protein>
    <submittedName>
        <fullName evidence="1">Uncharacterized protein</fullName>
    </submittedName>
</protein>
<accession>A0A372HMD3</accession>
<name>A0A372HMD3_ECOLX</name>
<dbReference type="Proteomes" id="UP000281521">
    <property type="component" value="Unassembled WGS sequence"/>
</dbReference>
<sequence>MKLRVLGAALAAMLGCVSANTANATALPAQFRAGQQVMNNAGGDHSQAAIMDFCKREGIPLRPVGTQFIGKTDFCVFAYTAYLTDKAITKTGYSTKDTLSRLSQGWQQFEVYRQQGLGELLQPLFMLALVPEGQQFLVKKGMLRQSDIAGFDSMMAYERKLTEQRNKKPSASCVQSKTAEYSAVAGPLAKQMAEQWCKKYGQ</sequence>
<evidence type="ECO:0000313" key="1">
    <source>
        <dbReference type="EMBL" id="VCZ29148.1"/>
    </source>
</evidence>
<dbReference type="PROSITE" id="PS51257">
    <property type="entry name" value="PROKAR_LIPOPROTEIN"/>
    <property type="match status" value="1"/>
</dbReference>
<dbReference type="EMBL" id="UWXJ01000004">
    <property type="protein sequence ID" value="VCZ29148.1"/>
    <property type="molecule type" value="Genomic_DNA"/>
</dbReference>
<organism evidence="1 2">
    <name type="scientific">Escherichia coli</name>
    <dbReference type="NCBI Taxonomy" id="562"/>
    <lineage>
        <taxon>Bacteria</taxon>
        <taxon>Pseudomonadati</taxon>
        <taxon>Pseudomonadota</taxon>
        <taxon>Gammaproteobacteria</taxon>
        <taxon>Enterobacterales</taxon>
        <taxon>Enterobacteriaceae</taxon>
        <taxon>Escherichia</taxon>
    </lineage>
</organism>
<dbReference type="RefSeq" id="WP_000776951.1">
    <property type="nucleotide sequence ID" value="NZ_BDPJ01000024.1"/>
</dbReference>